<dbReference type="EMBL" id="VIEB01000206">
    <property type="protein sequence ID" value="TQE00829.1"/>
    <property type="molecule type" value="Genomic_DNA"/>
</dbReference>
<name>A0A540MPW7_MALBA</name>
<dbReference type="AlphaFoldDB" id="A0A540MPW7"/>
<comment type="caution">
    <text evidence="1">The sequence shown here is derived from an EMBL/GenBank/DDBJ whole genome shotgun (WGS) entry which is preliminary data.</text>
</comment>
<dbReference type="STRING" id="106549.A0A540MPW7"/>
<accession>A0A540MPW7</accession>
<organism evidence="1 2">
    <name type="scientific">Malus baccata</name>
    <name type="common">Siberian crab apple</name>
    <name type="synonym">Pyrus baccata</name>
    <dbReference type="NCBI Taxonomy" id="106549"/>
    <lineage>
        <taxon>Eukaryota</taxon>
        <taxon>Viridiplantae</taxon>
        <taxon>Streptophyta</taxon>
        <taxon>Embryophyta</taxon>
        <taxon>Tracheophyta</taxon>
        <taxon>Spermatophyta</taxon>
        <taxon>Magnoliopsida</taxon>
        <taxon>eudicotyledons</taxon>
        <taxon>Gunneridae</taxon>
        <taxon>Pentapetalae</taxon>
        <taxon>rosids</taxon>
        <taxon>fabids</taxon>
        <taxon>Rosales</taxon>
        <taxon>Rosaceae</taxon>
        <taxon>Amygdaloideae</taxon>
        <taxon>Maleae</taxon>
        <taxon>Malus</taxon>
    </lineage>
</organism>
<evidence type="ECO:0000313" key="2">
    <source>
        <dbReference type="Proteomes" id="UP000315295"/>
    </source>
</evidence>
<protein>
    <submittedName>
        <fullName evidence="1">Uncharacterized protein</fullName>
    </submittedName>
</protein>
<proteinExistence type="predicted"/>
<evidence type="ECO:0000313" key="1">
    <source>
        <dbReference type="EMBL" id="TQE00829.1"/>
    </source>
</evidence>
<keyword evidence="2" id="KW-1185">Reference proteome</keyword>
<sequence>MRRDIGVLSMSEVNLGLPFLDHFMAAFRLKIGLVSSMSVTTSRQVPLVPNTEGRDAKGMKAKGDEAVNMGIVESAHESAESTVEATMRLGEDLGKEEVERRHFRGDQEELVSGVVRSCWSGDCYSKGKALSLSFSPIWWGHFENNMKLNRLKLKFDDFSDSNVRINLCRTARKLKLVGDF</sequence>
<reference evidence="1 2" key="1">
    <citation type="journal article" date="2019" name="G3 (Bethesda)">
        <title>Sequencing of a Wild Apple (Malus baccata) Genome Unravels the Differences Between Cultivated and Wild Apple Species Regarding Disease Resistance and Cold Tolerance.</title>
        <authorList>
            <person name="Chen X."/>
        </authorList>
    </citation>
    <scope>NUCLEOTIDE SEQUENCE [LARGE SCALE GENOMIC DNA]</scope>
    <source>
        <strain evidence="2">cv. Shandingzi</strain>
        <tissue evidence="1">Leaves</tissue>
    </source>
</reference>
<dbReference type="Proteomes" id="UP000315295">
    <property type="component" value="Unassembled WGS sequence"/>
</dbReference>
<gene>
    <name evidence="1" type="ORF">C1H46_013624</name>
</gene>